<gene>
    <name evidence="2" type="ORF">SAMN05421823_11735</name>
</gene>
<evidence type="ECO:0000313" key="2">
    <source>
        <dbReference type="EMBL" id="SDM61836.1"/>
    </source>
</evidence>
<dbReference type="STRING" id="1075417.SAMN05421823_11735"/>
<evidence type="ECO:0000313" key="3">
    <source>
        <dbReference type="Proteomes" id="UP000198510"/>
    </source>
</evidence>
<dbReference type="AlphaFoldDB" id="A0A1G9UPP9"/>
<protein>
    <submittedName>
        <fullName evidence="2">Uncharacterized protein</fullName>
    </submittedName>
</protein>
<dbReference type="RefSeq" id="WP_089688391.1">
    <property type="nucleotide sequence ID" value="NZ_FNFO01000017.1"/>
</dbReference>
<proteinExistence type="predicted"/>
<name>A0A1G9UPP9_9BACT</name>
<feature type="signal peptide" evidence="1">
    <location>
        <begin position="1"/>
        <end position="27"/>
    </location>
</feature>
<sequence length="134" mass="15710">MKNIYKSGLFFCLLITLLAAWRSPARVNQFTASYYNEGVRLDWSLAENDVSQFELHRKDDDDQTYSKVTNVSPNLSGQYHYLDKGLYEDELFLNELEYRLTAIHDSSQVFYYTTISSAPTAFERSWDSIKSMFR</sequence>
<reference evidence="2 3" key="1">
    <citation type="submission" date="2016-10" db="EMBL/GenBank/DDBJ databases">
        <authorList>
            <person name="de Groot N.N."/>
        </authorList>
    </citation>
    <scope>NUCLEOTIDE SEQUENCE [LARGE SCALE GENOMIC DNA]</scope>
    <source>
        <strain evidence="2 3">DSM 25186</strain>
    </source>
</reference>
<feature type="chain" id="PRO_5011701735" evidence="1">
    <location>
        <begin position="28"/>
        <end position="134"/>
    </location>
</feature>
<accession>A0A1G9UPP9</accession>
<keyword evidence="1" id="KW-0732">Signal</keyword>
<dbReference type="Gene3D" id="2.60.40.10">
    <property type="entry name" value="Immunoglobulins"/>
    <property type="match status" value="1"/>
</dbReference>
<evidence type="ECO:0000256" key="1">
    <source>
        <dbReference type="SAM" id="SignalP"/>
    </source>
</evidence>
<dbReference type="Proteomes" id="UP000198510">
    <property type="component" value="Unassembled WGS sequence"/>
</dbReference>
<keyword evidence="3" id="KW-1185">Reference proteome</keyword>
<dbReference type="EMBL" id="FNFO01000017">
    <property type="protein sequence ID" value="SDM61836.1"/>
    <property type="molecule type" value="Genomic_DNA"/>
</dbReference>
<organism evidence="2 3">
    <name type="scientific">Catalinimonas alkaloidigena</name>
    <dbReference type="NCBI Taxonomy" id="1075417"/>
    <lineage>
        <taxon>Bacteria</taxon>
        <taxon>Pseudomonadati</taxon>
        <taxon>Bacteroidota</taxon>
        <taxon>Cytophagia</taxon>
        <taxon>Cytophagales</taxon>
        <taxon>Catalimonadaceae</taxon>
        <taxon>Catalinimonas</taxon>
    </lineage>
</organism>
<dbReference type="OrthoDB" id="882159at2"/>
<dbReference type="InterPro" id="IPR013783">
    <property type="entry name" value="Ig-like_fold"/>
</dbReference>